<sequence length="342" mass="38449">MKKQFGHNQHGEPVTLYLLENDRFRIAVTDYGATLVSFIDKNRDLELVAGFDDVEHYVQHTAHFGSTIGRVANRIKDAKFDLNGRTYHVSANKGNNSLHGGAVGFDKRMFQGRVEDNRIVLTATSPDGEEGYPGNLQVQVTYRLDERGIHIECEGVSDQTTLFGTTNHSYFNLNGNGSIAGHRVQLFADAYAPNDETGTATGDLVLCENTPFDFRNEKEIGADFNSADEQIRMTRGYDHHYSIQGSGLRTMAVCRANGLRLETRSNLPGIHFYTGNFLDGSYVGHRGVAYGYHERVCFEPEYYPNAINYETHEKPVLKAGEHAVQIIEYWLDDDKEEESSTF</sequence>
<dbReference type="EMBL" id="SRYG01000009">
    <property type="protein sequence ID" value="TGY66090.1"/>
    <property type="molecule type" value="Genomic_DNA"/>
</dbReference>
<name>A0AC61R7H5_9FIRM</name>
<dbReference type="Proteomes" id="UP000308836">
    <property type="component" value="Unassembled WGS sequence"/>
</dbReference>
<accession>A0AC61R7H5</accession>
<reference evidence="1" key="1">
    <citation type="submission" date="2019-04" db="EMBL/GenBank/DDBJ databases">
        <title>Microbes associate with the intestines of laboratory mice.</title>
        <authorList>
            <person name="Navarre W."/>
            <person name="Wong E."/>
            <person name="Huang K."/>
            <person name="Tropini C."/>
            <person name="Ng K."/>
            <person name="Yu B."/>
        </authorList>
    </citation>
    <scope>NUCLEOTIDE SEQUENCE</scope>
    <source>
        <strain evidence="1">NM09_H32</strain>
    </source>
</reference>
<protein>
    <submittedName>
        <fullName evidence="1">Galactose mutarotase</fullName>
    </submittedName>
</protein>
<keyword evidence="2" id="KW-1185">Reference proteome</keyword>
<evidence type="ECO:0000313" key="2">
    <source>
        <dbReference type="Proteomes" id="UP000308836"/>
    </source>
</evidence>
<evidence type="ECO:0000313" key="1">
    <source>
        <dbReference type="EMBL" id="TGY66090.1"/>
    </source>
</evidence>
<proteinExistence type="predicted"/>
<gene>
    <name evidence="1" type="ORF">E5336_05355</name>
</gene>
<organism evidence="1 2">
    <name type="scientific">Dubosiella muris</name>
    <dbReference type="NCBI Taxonomy" id="3038133"/>
    <lineage>
        <taxon>Bacteria</taxon>
        <taxon>Bacillati</taxon>
        <taxon>Bacillota</taxon>
        <taxon>Erysipelotrichia</taxon>
        <taxon>Erysipelotrichales</taxon>
        <taxon>Erysipelotrichaceae</taxon>
        <taxon>Dubosiella</taxon>
    </lineage>
</organism>
<comment type="caution">
    <text evidence="1">The sequence shown here is derived from an EMBL/GenBank/DDBJ whole genome shotgun (WGS) entry which is preliminary data.</text>
</comment>